<comment type="subcellular location">
    <subcellularLocation>
        <location evidence="12">Mitochondrion matrix</location>
    </subcellularLocation>
</comment>
<keyword evidence="9 12" id="KW-0496">Mitochondrion</keyword>
<dbReference type="GO" id="GO:0004525">
    <property type="term" value="F:ribonuclease III activity"/>
    <property type="evidence" value="ECO:0007669"/>
    <property type="project" value="InterPro"/>
</dbReference>
<dbReference type="GO" id="GO:0005759">
    <property type="term" value="C:mitochondrial matrix"/>
    <property type="evidence" value="ECO:0007669"/>
    <property type="project" value="UniProtKB-SubCell"/>
</dbReference>
<dbReference type="InterPro" id="IPR003594">
    <property type="entry name" value="HATPase_dom"/>
</dbReference>
<feature type="compositionally biased region" description="Polar residues" evidence="13">
    <location>
        <begin position="288"/>
        <end position="305"/>
    </location>
</feature>
<keyword evidence="8" id="KW-0689">Ribosomal protein</keyword>
<organism evidence="15 16">
    <name type="scientific">Friedmanniomyces endolithicus</name>
    <dbReference type="NCBI Taxonomy" id="329885"/>
    <lineage>
        <taxon>Eukaryota</taxon>
        <taxon>Fungi</taxon>
        <taxon>Dikarya</taxon>
        <taxon>Ascomycota</taxon>
        <taxon>Pezizomycotina</taxon>
        <taxon>Dothideomycetes</taxon>
        <taxon>Dothideomycetidae</taxon>
        <taxon>Mycosphaerellales</taxon>
        <taxon>Teratosphaeriaceae</taxon>
        <taxon>Friedmanniomyces</taxon>
    </lineage>
</organism>
<feature type="compositionally biased region" description="Polar residues" evidence="13">
    <location>
        <begin position="754"/>
        <end position="780"/>
    </location>
</feature>
<dbReference type="GO" id="GO:0004740">
    <property type="term" value="F:pyruvate dehydrogenase (acetyl-transferring) kinase activity"/>
    <property type="evidence" value="ECO:0007669"/>
    <property type="project" value="TreeGrafter"/>
</dbReference>
<evidence type="ECO:0000256" key="9">
    <source>
        <dbReference type="ARBA" id="ARBA00023128"/>
    </source>
</evidence>
<evidence type="ECO:0000259" key="14">
    <source>
        <dbReference type="PROSITE" id="PS50142"/>
    </source>
</evidence>
<dbReference type="Gene3D" id="3.30.160.20">
    <property type="match status" value="1"/>
</dbReference>
<dbReference type="GO" id="GO:0005524">
    <property type="term" value="F:ATP binding"/>
    <property type="evidence" value="ECO:0007669"/>
    <property type="project" value="UniProtKB-UniRule"/>
</dbReference>
<evidence type="ECO:0000256" key="7">
    <source>
        <dbReference type="ARBA" id="ARBA00022884"/>
    </source>
</evidence>
<feature type="region of interest" description="Disordered" evidence="13">
    <location>
        <begin position="267"/>
        <end position="305"/>
    </location>
</feature>
<evidence type="ECO:0000256" key="1">
    <source>
        <dbReference type="ARBA" id="ARBA00006155"/>
    </source>
</evidence>
<evidence type="ECO:0000313" key="15">
    <source>
        <dbReference type="EMBL" id="TKA28579.1"/>
    </source>
</evidence>
<evidence type="ECO:0000256" key="6">
    <source>
        <dbReference type="ARBA" id="ARBA00022840"/>
    </source>
</evidence>
<evidence type="ECO:0000256" key="4">
    <source>
        <dbReference type="ARBA" id="ARBA00022741"/>
    </source>
</evidence>
<dbReference type="SUPFAM" id="SSF69012">
    <property type="entry name" value="alpha-ketoacid dehydrogenase kinase, N-terminal domain"/>
    <property type="match status" value="1"/>
</dbReference>
<dbReference type="InterPro" id="IPR018955">
    <property type="entry name" value="BCDHK/PDK_N"/>
</dbReference>
<dbReference type="Pfam" id="PF22892">
    <property type="entry name" value="DSRM_MRPL44"/>
    <property type="match status" value="1"/>
</dbReference>
<feature type="domain" description="RNase III" evidence="14">
    <location>
        <begin position="95"/>
        <end position="183"/>
    </location>
</feature>
<evidence type="ECO:0000256" key="12">
    <source>
        <dbReference type="RuleBase" id="RU366032"/>
    </source>
</evidence>
<keyword evidence="10" id="KW-0687">Ribonucleoprotein</keyword>
<dbReference type="Gene3D" id="3.30.565.10">
    <property type="entry name" value="Histidine kinase-like ATPase, C-terminal domain"/>
    <property type="match status" value="1"/>
</dbReference>
<keyword evidence="5 12" id="KW-0418">Kinase</keyword>
<dbReference type="InterPro" id="IPR044444">
    <property type="entry name" value="Ribosomal_mL44_DSRM_metazoa"/>
</dbReference>
<gene>
    <name evidence="15" type="ORF">B0A54_16261</name>
</gene>
<dbReference type="OrthoDB" id="3264224at2759"/>
<dbReference type="GO" id="GO:0010906">
    <property type="term" value="P:regulation of glucose metabolic process"/>
    <property type="evidence" value="ECO:0007669"/>
    <property type="project" value="TreeGrafter"/>
</dbReference>
<keyword evidence="7" id="KW-0694">RNA-binding</keyword>
<dbReference type="GO" id="GO:0006396">
    <property type="term" value="P:RNA processing"/>
    <property type="evidence" value="ECO:0007669"/>
    <property type="project" value="InterPro"/>
</dbReference>
<reference evidence="15 16" key="1">
    <citation type="submission" date="2017-03" db="EMBL/GenBank/DDBJ databases">
        <title>Genomes of endolithic fungi from Antarctica.</title>
        <authorList>
            <person name="Coleine C."/>
            <person name="Masonjones S."/>
            <person name="Stajich J.E."/>
        </authorList>
    </citation>
    <scope>NUCLEOTIDE SEQUENCE [LARGE SCALE GENOMIC DNA]</scope>
    <source>
        <strain evidence="15 16">CCFEE 5311</strain>
    </source>
</reference>
<dbReference type="SUPFAM" id="SSF55874">
    <property type="entry name" value="ATPase domain of HSP90 chaperone/DNA topoisomerase II/histidine kinase"/>
    <property type="match status" value="1"/>
</dbReference>
<dbReference type="SMART" id="SM00535">
    <property type="entry name" value="RIBOc"/>
    <property type="match status" value="1"/>
</dbReference>
<dbReference type="EMBL" id="NAJP01000116">
    <property type="protein sequence ID" value="TKA28579.1"/>
    <property type="molecule type" value="Genomic_DNA"/>
</dbReference>
<dbReference type="InterPro" id="IPR014720">
    <property type="entry name" value="dsRBD_dom"/>
</dbReference>
<dbReference type="InterPro" id="IPR036784">
    <property type="entry name" value="AK/P_DHK_N_sf"/>
</dbReference>
<evidence type="ECO:0000256" key="3">
    <source>
        <dbReference type="ARBA" id="ARBA00022679"/>
    </source>
</evidence>
<dbReference type="SMART" id="SM00387">
    <property type="entry name" value="HATPase_c"/>
    <property type="match status" value="1"/>
</dbReference>
<feature type="region of interest" description="Disordered" evidence="13">
    <location>
        <begin position="34"/>
        <end position="86"/>
    </location>
</feature>
<name>A0A4V5N4P0_9PEZI</name>
<dbReference type="InterPro" id="IPR044443">
    <property type="entry name" value="Ribosomal_mL44_DSRM_fung"/>
</dbReference>
<evidence type="ECO:0000256" key="8">
    <source>
        <dbReference type="ARBA" id="ARBA00022980"/>
    </source>
</evidence>
<dbReference type="PANTHER" id="PTHR11947:SF20">
    <property type="entry name" value="[3-METHYL-2-OXOBUTANOATE DEHYDROGENASE [LIPOAMIDE]] KINASE, MITOCHONDRIAL"/>
    <property type="match status" value="1"/>
</dbReference>
<dbReference type="EC" id="2.7.11.-" evidence="12"/>
<comment type="similarity">
    <text evidence="11">Belongs to the ribonuclease III family. Mitochondrion-specific ribosomal protein mL44 subfamily.</text>
</comment>
<evidence type="ECO:0000256" key="11">
    <source>
        <dbReference type="ARBA" id="ARBA00024034"/>
    </source>
</evidence>
<comment type="caution">
    <text evidence="15">The sequence shown here is derived from an EMBL/GenBank/DDBJ whole genome shotgun (WGS) entry which is preliminary data.</text>
</comment>
<dbReference type="SMART" id="SM00358">
    <property type="entry name" value="DSRM"/>
    <property type="match status" value="1"/>
</dbReference>
<keyword evidence="4 12" id="KW-0547">Nucleotide-binding</keyword>
<dbReference type="AlphaFoldDB" id="A0A4V5N4P0"/>
<dbReference type="InterPro" id="IPR036890">
    <property type="entry name" value="HATPase_C_sf"/>
</dbReference>
<dbReference type="STRING" id="329885.A0A4V5N4P0"/>
<dbReference type="Proteomes" id="UP000310066">
    <property type="component" value="Unassembled WGS sequence"/>
</dbReference>
<evidence type="ECO:0000256" key="5">
    <source>
        <dbReference type="ARBA" id="ARBA00022777"/>
    </source>
</evidence>
<accession>A0A4V5N4P0</accession>
<evidence type="ECO:0000256" key="13">
    <source>
        <dbReference type="SAM" id="MobiDB-lite"/>
    </source>
</evidence>
<evidence type="ECO:0000256" key="10">
    <source>
        <dbReference type="ARBA" id="ARBA00023274"/>
    </source>
</evidence>
<dbReference type="InterPro" id="IPR036389">
    <property type="entry name" value="RNase_III_sf"/>
</dbReference>
<dbReference type="CDD" id="cd19873">
    <property type="entry name" value="DSRM_MRPL3_like"/>
    <property type="match status" value="1"/>
</dbReference>
<comment type="similarity">
    <text evidence="1 12">Belongs to the PDK/BCKDK protein kinase family.</text>
</comment>
<feature type="region of interest" description="Disordered" evidence="13">
    <location>
        <begin position="736"/>
        <end position="781"/>
    </location>
</feature>
<keyword evidence="2" id="KW-0597">Phosphoprotein</keyword>
<dbReference type="PROSITE" id="PS50142">
    <property type="entry name" value="RNASE_3_2"/>
    <property type="match status" value="1"/>
</dbReference>
<dbReference type="Gene3D" id="1.10.1520.10">
    <property type="entry name" value="Ribonuclease III domain"/>
    <property type="match status" value="1"/>
</dbReference>
<keyword evidence="3 12" id="KW-0808">Transferase</keyword>
<evidence type="ECO:0000313" key="16">
    <source>
        <dbReference type="Proteomes" id="UP000310066"/>
    </source>
</evidence>
<proteinExistence type="inferred from homology"/>
<dbReference type="SUPFAM" id="SSF54768">
    <property type="entry name" value="dsRNA-binding domain-like"/>
    <property type="match status" value="1"/>
</dbReference>
<dbReference type="Gene3D" id="1.20.140.20">
    <property type="entry name" value="Alpha-ketoacid/pyruvate dehydrogenase kinase, N-terminal domain"/>
    <property type="match status" value="1"/>
</dbReference>
<dbReference type="InterPro" id="IPR000999">
    <property type="entry name" value="RNase_III_dom"/>
</dbReference>
<dbReference type="Pfam" id="PF10436">
    <property type="entry name" value="BCDHK_Adom3"/>
    <property type="match status" value="1"/>
</dbReference>
<evidence type="ECO:0000256" key="2">
    <source>
        <dbReference type="ARBA" id="ARBA00022553"/>
    </source>
</evidence>
<dbReference type="InterPro" id="IPR039028">
    <property type="entry name" value="BCKD/PDK"/>
</dbReference>
<protein>
    <recommendedName>
        <fullName evidence="12">Protein-serine/threonine kinase</fullName>
        <ecNumber evidence="12">2.7.11.-</ecNumber>
    </recommendedName>
</protein>
<sequence length="900" mass="97178">MALCARVQRCALSHETTTLPRRRDLHQQRQYITQTQWQCQRQPVSSKRKASTAAVLQEAGNEGESEASKLPSRNKKSTTPLYAPSHHTAARSAKLAALHARLSLPPKLPLQTLARCLVDPSADPRSDYNNAPFAILGQDLLGYHTTEHLTCHYPRLPMSVLFAAQYAFVGEATLASVRAEWGVEVVAAPGVEVDAGLLQLKRQVPGNSMVEGTGRRVKDMPGVRALGARLGGGRRNAEWNYRRGVSSRVVFDDEFGDLIGGEPYAGAQLSTSASEDGGAVDVEGGDGTTSSLPTLPQSPDDTEATTVSDASASFVRAVAGALYLHVGAAATRTFHRDHILSRQLDLHTMFNFTHPTRDLSRLCAREGFEPPVARLISETGRLSRTPVFVVGVYSGDNLLGEAAGASLNEGRVRAAAAALRSWYLYSPSKGEIVVPSEVEGMAAAGKGKEWKPQVIDVGEISTRHIQTATVTDIDIARLASQPLHPLTLADLCKHGHPPLSEQALLNSANFTLSLLPARLAHRIQSLRSLPYIVVANPNVSKIHSNYVHSLSTLLPYASRRIETLKDEVAFTAVMADLVQTHNNTISILARGFLEARKYITALDVTRFLDEHLRARIGTRLIAEQHIALHYSSQPHNSLHTSSTPQNSREVEESSYIGVIDTHLKPAHIIRNCEAMVGEICELKYGVRPTIRMVGETETAIAHIPMHLEYILTELLKNSFRATIEAGMEREAIEITIAPAPAADQQTRTGEEQSRQTGGISNHDQGSVDSASGNTKRSSVNIRALADSTPGVTIRIRDRGGGISPENLKNLWEYGFTTFNEDEINEKTSSSSSSSYSSGGGGMDAVMAVGGPVGGSSLAGLGYGLPLGRAYAEYFGGGIAVQSLWGWGTDVYLSLRGVGRV</sequence>
<dbReference type="GO" id="GO:0003725">
    <property type="term" value="F:double-stranded RNA binding"/>
    <property type="evidence" value="ECO:0007669"/>
    <property type="project" value="InterPro"/>
</dbReference>
<dbReference type="PANTHER" id="PTHR11947">
    <property type="entry name" value="PYRUVATE DEHYDROGENASE KINASE"/>
    <property type="match status" value="1"/>
</dbReference>
<dbReference type="SUPFAM" id="SSF69065">
    <property type="entry name" value="RNase III domain-like"/>
    <property type="match status" value="1"/>
</dbReference>
<keyword evidence="6 12" id="KW-0067">ATP-binding</keyword>